<name>A0AAU7QAY7_9GAMM</name>
<protein>
    <recommendedName>
        <fullName evidence="2">Adhesin domain-containing protein</fullName>
    </recommendedName>
</protein>
<evidence type="ECO:0008006" key="2">
    <source>
        <dbReference type="Google" id="ProtNLM"/>
    </source>
</evidence>
<accession>A0AAU7QAY7</accession>
<dbReference type="EMBL" id="CP157947">
    <property type="protein sequence ID" value="XBS70314.1"/>
    <property type="molecule type" value="Genomic_DNA"/>
</dbReference>
<reference evidence="1" key="1">
    <citation type="submission" date="2024-06" db="EMBL/GenBank/DDBJ databases">
        <authorList>
            <person name="Coelho C."/>
            <person name="Bento M."/>
            <person name="Garcia E."/>
            <person name="Camelo A."/>
            <person name="Brandao I."/>
            <person name="Espirito Santo C."/>
            <person name="Trovao J."/>
            <person name="Verissimo A."/>
            <person name="Costa J."/>
            <person name="Tiago I."/>
        </authorList>
    </citation>
    <scope>NUCLEOTIDE SEQUENCE</scope>
    <source>
        <strain evidence="1">KWT182</strain>
    </source>
</reference>
<dbReference type="AlphaFoldDB" id="A0AAU7QAY7"/>
<sequence>MKADNSDTLQRNALFHDTIPVSEQSIEFHFINKYIDKNISSGKHNIRLENCTFPENGIPIIITTSSGHVMITHDDVNLLNVTDEKTRKAVKNHLINIITETGNIKAEGALLNDIKTCRGDIILSNSIFQKSSTTWGDMYFNDSMGAHVETHEGEIRLEDSLIKNITQTGDSIVKLVRSTISGSLTARNNYLKDGDSIVNSEEIIGDAHPQSKPCHSQQMISIQAEGLMKFQHTGRAIAENKRMDPHSGLEESGPAVKEVVTSKKKSFFWHDQINIQKNHR</sequence>
<proteinExistence type="predicted"/>
<gene>
    <name evidence="1" type="ORF">ABK905_03345</name>
</gene>
<evidence type="ECO:0000313" key="1">
    <source>
        <dbReference type="EMBL" id="XBS70314.1"/>
    </source>
</evidence>
<organism evidence="1">
    <name type="scientific">Acerihabitans sp. KWT182</name>
    <dbReference type="NCBI Taxonomy" id="3157919"/>
    <lineage>
        <taxon>Bacteria</taxon>
        <taxon>Pseudomonadati</taxon>
        <taxon>Pseudomonadota</taxon>
        <taxon>Gammaproteobacteria</taxon>
        <taxon>Enterobacterales</taxon>
        <taxon>Pectobacteriaceae</taxon>
        <taxon>Acerihabitans</taxon>
    </lineage>
</organism>